<dbReference type="RefSeq" id="WP_136224080.1">
    <property type="nucleotide sequence ID" value="NZ_CP165727.1"/>
</dbReference>
<dbReference type="EMBL" id="CP165727">
    <property type="protein sequence ID" value="XDV68283.1"/>
    <property type="molecule type" value="Genomic_DNA"/>
</dbReference>
<reference evidence="1" key="1">
    <citation type="submission" date="2024-08" db="EMBL/GenBank/DDBJ databases">
        <authorList>
            <person name="Yu S.T."/>
        </authorList>
    </citation>
    <scope>NUCLEOTIDE SEQUENCE</scope>
    <source>
        <strain evidence="1">R33</strain>
    </source>
</reference>
<protein>
    <recommendedName>
        <fullName evidence="2">Barstar (barnase inhibitor) domain-containing protein</fullName>
    </recommendedName>
</protein>
<evidence type="ECO:0000313" key="1">
    <source>
        <dbReference type="EMBL" id="XDV68283.1"/>
    </source>
</evidence>
<organism evidence="1">
    <name type="scientific">Streptomyces sp. R33</name>
    <dbReference type="NCBI Taxonomy" id="3238629"/>
    <lineage>
        <taxon>Bacteria</taxon>
        <taxon>Bacillati</taxon>
        <taxon>Actinomycetota</taxon>
        <taxon>Actinomycetes</taxon>
        <taxon>Kitasatosporales</taxon>
        <taxon>Streptomycetaceae</taxon>
        <taxon>Streptomyces</taxon>
    </lineage>
</organism>
<proteinExistence type="predicted"/>
<name>A0AB39YE68_9ACTN</name>
<evidence type="ECO:0008006" key="2">
    <source>
        <dbReference type="Google" id="ProtNLM"/>
    </source>
</evidence>
<gene>
    <name evidence="1" type="ORF">AB5J51_37820</name>
</gene>
<dbReference type="AlphaFoldDB" id="A0AB39YE68"/>
<sequence length="127" mass="14094">MGLTLFPGDGDNSSPDVSWSCVRFNSFRERLAQAEGFVLPEMWGFGGDRLWSDVSTTLEPLLDHPDVGGDELSTADCAAMLPRLKSIIGQWQEEPDEPILQQHIQDAQQLTVVLRFCVDEGVELIFG</sequence>
<accession>A0AB39YE68</accession>